<keyword evidence="4" id="KW-0238">DNA-binding</keyword>
<evidence type="ECO:0000256" key="3">
    <source>
        <dbReference type="ARBA" id="ARBA00023082"/>
    </source>
</evidence>
<dbReference type="EMBL" id="BAAARV010000005">
    <property type="protein sequence ID" value="GAA2329748.1"/>
    <property type="molecule type" value="Genomic_DNA"/>
</dbReference>
<dbReference type="NCBIfam" id="TIGR02937">
    <property type="entry name" value="sigma70-ECF"/>
    <property type="match status" value="1"/>
</dbReference>
<dbReference type="InterPro" id="IPR014284">
    <property type="entry name" value="RNA_pol_sigma-70_dom"/>
</dbReference>
<dbReference type="RefSeq" id="WP_344610758.1">
    <property type="nucleotide sequence ID" value="NZ_BAAARV010000005.1"/>
</dbReference>
<evidence type="ECO:0000313" key="8">
    <source>
        <dbReference type="EMBL" id="GAA2329748.1"/>
    </source>
</evidence>
<dbReference type="InterPro" id="IPR013325">
    <property type="entry name" value="RNA_pol_sigma_r2"/>
</dbReference>
<organism evidence="8 9">
    <name type="scientific">Dactylosporangium salmoneum</name>
    <dbReference type="NCBI Taxonomy" id="53361"/>
    <lineage>
        <taxon>Bacteria</taxon>
        <taxon>Bacillati</taxon>
        <taxon>Actinomycetota</taxon>
        <taxon>Actinomycetes</taxon>
        <taxon>Micromonosporales</taxon>
        <taxon>Micromonosporaceae</taxon>
        <taxon>Dactylosporangium</taxon>
    </lineage>
</organism>
<accession>A0ABP5SF25</accession>
<evidence type="ECO:0000256" key="2">
    <source>
        <dbReference type="ARBA" id="ARBA00023015"/>
    </source>
</evidence>
<evidence type="ECO:0000256" key="1">
    <source>
        <dbReference type="ARBA" id="ARBA00010641"/>
    </source>
</evidence>
<dbReference type="Pfam" id="PF08281">
    <property type="entry name" value="Sigma70_r4_2"/>
    <property type="match status" value="1"/>
</dbReference>
<dbReference type="CDD" id="cd06171">
    <property type="entry name" value="Sigma70_r4"/>
    <property type="match status" value="1"/>
</dbReference>
<keyword evidence="2" id="KW-0805">Transcription regulation</keyword>
<comment type="caution">
    <text evidence="8">The sequence shown here is derived from an EMBL/GenBank/DDBJ whole genome shotgun (WGS) entry which is preliminary data.</text>
</comment>
<dbReference type="SUPFAM" id="SSF88659">
    <property type="entry name" value="Sigma3 and sigma4 domains of RNA polymerase sigma factors"/>
    <property type="match status" value="1"/>
</dbReference>
<dbReference type="Gene3D" id="1.10.10.10">
    <property type="entry name" value="Winged helix-like DNA-binding domain superfamily/Winged helix DNA-binding domain"/>
    <property type="match status" value="1"/>
</dbReference>
<dbReference type="InterPro" id="IPR013249">
    <property type="entry name" value="RNA_pol_sigma70_r4_t2"/>
</dbReference>
<dbReference type="Gene3D" id="1.10.1740.10">
    <property type="match status" value="1"/>
</dbReference>
<dbReference type="PANTHER" id="PTHR43133:SF50">
    <property type="entry name" value="ECF RNA POLYMERASE SIGMA FACTOR SIGM"/>
    <property type="match status" value="1"/>
</dbReference>
<keyword evidence="9" id="KW-1185">Reference proteome</keyword>
<evidence type="ECO:0000256" key="5">
    <source>
        <dbReference type="ARBA" id="ARBA00023163"/>
    </source>
</evidence>
<dbReference type="Pfam" id="PF04542">
    <property type="entry name" value="Sigma70_r2"/>
    <property type="match status" value="1"/>
</dbReference>
<dbReference type="InterPro" id="IPR036388">
    <property type="entry name" value="WH-like_DNA-bd_sf"/>
</dbReference>
<evidence type="ECO:0000313" key="9">
    <source>
        <dbReference type="Proteomes" id="UP001501444"/>
    </source>
</evidence>
<dbReference type="PANTHER" id="PTHR43133">
    <property type="entry name" value="RNA POLYMERASE ECF-TYPE SIGMA FACTO"/>
    <property type="match status" value="1"/>
</dbReference>
<reference evidence="9" key="1">
    <citation type="journal article" date="2019" name="Int. J. Syst. Evol. Microbiol.">
        <title>The Global Catalogue of Microorganisms (GCM) 10K type strain sequencing project: providing services to taxonomists for standard genome sequencing and annotation.</title>
        <authorList>
            <consortium name="The Broad Institute Genomics Platform"/>
            <consortium name="The Broad Institute Genome Sequencing Center for Infectious Disease"/>
            <person name="Wu L."/>
            <person name="Ma J."/>
        </authorList>
    </citation>
    <scope>NUCLEOTIDE SEQUENCE [LARGE SCALE GENOMIC DNA]</scope>
    <source>
        <strain evidence="9">JCM 3272</strain>
    </source>
</reference>
<name>A0ABP5SF25_9ACTN</name>
<gene>
    <name evidence="8" type="ORF">GCM10010170_007330</name>
</gene>
<dbReference type="InterPro" id="IPR007627">
    <property type="entry name" value="RNA_pol_sigma70_r2"/>
</dbReference>
<protein>
    <submittedName>
        <fullName evidence="8">SigE family RNA polymerase sigma factor</fullName>
    </submittedName>
</protein>
<sequence length="170" mass="19372">MASTDDEFERFATAVSPSLLKTARLLTGDWHLAQDLLQTTLAKVYARWGRSDTWESPVGYARRVMVNTHCTWYRRMWRHELPHDVLPERHGGTEAMDTVALADALHRALIRLTPRQRAIVVLRYYDDLSVEQTAAVMGCSQGTVLSTTSRALAHLRLTPELGQDNPMERR</sequence>
<dbReference type="NCBIfam" id="TIGR02983">
    <property type="entry name" value="SigE-fam_strep"/>
    <property type="match status" value="1"/>
</dbReference>
<dbReference type="InterPro" id="IPR014325">
    <property type="entry name" value="RNA_pol_sigma-E_actinobac"/>
</dbReference>
<dbReference type="InterPro" id="IPR039425">
    <property type="entry name" value="RNA_pol_sigma-70-like"/>
</dbReference>
<feature type="domain" description="RNA polymerase sigma-70 region 2" evidence="6">
    <location>
        <begin position="14"/>
        <end position="78"/>
    </location>
</feature>
<evidence type="ECO:0000256" key="4">
    <source>
        <dbReference type="ARBA" id="ARBA00023125"/>
    </source>
</evidence>
<feature type="domain" description="RNA polymerase sigma factor 70 region 4 type 2" evidence="7">
    <location>
        <begin position="103"/>
        <end position="155"/>
    </location>
</feature>
<dbReference type="Proteomes" id="UP001501444">
    <property type="component" value="Unassembled WGS sequence"/>
</dbReference>
<comment type="similarity">
    <text evidence="1">Belongs to the sigma-70 factor family. ECF subfamily.</text>
</comment>
<evidence type="ECO:0000259" key="7">
    <source>
        <dbReference type="Pfam" id="PF08281"/>
    </source>
</evidence>
<keyword evidence="3" id="KW-0731">Sigma factor</keyword>
<evidence type="ECO:0000259" key="6">
    <source>
        <dbReference type="Pfam" id="PF04542"/>
    </source>
</evidence>
<keyword evidence="5" id="KW-0804">Transcription</keyword>
<dbReference type="SUPFAM" id="SSF88946">
    <property type="entry name" value="Sigma2 domain of RNA polymerase sigma factors"/>
    <property type="match status" value="1"/>
</dbReference>
<dbReference type="InterPro" id="IPR013324">
    <property type="entry name" value="RNA_pol_sigma_r3/r4-like"/>
</dbReference>
<proteinExistence type="inferred from homology"/>